<proteinExistence type="inferred from homology"/>
<name>A0A8E2JKS7_9PEZI</name>
<dbReference type="Pfam" id="PF00102">
    <property type="entry name" value="Y_phosphatase"/>
    <property type="match status" value="1"/>
</dbReference>
<dbReference type="Gene3D" id="3.90.190.10">
    <property type="entry name" value="Protein tyrosine phosphatase superfamily"/>
    <property type="match status" value="1"/>
</dbReference>
<dbReference type="SMART" id="SM00194">
    <property type="entry name" value="PTPc"/>
    <property type="match status" value="1"/>
</dbReference>
<organism evidence="5 6">
    <name type="scientific">Lepidopterella palustris CBS 459.81</name>
    <dbReference type="NCBI Taxonomy" id="1314670"/>
    <lineage>
        <taxon>Eukaryota</taxon>
        <taxon>Fungi</taxon>
        <taxon>Dikarya</taxon>
        <taxon>Ascomycota</taxon>
        <taxon>Pezizomycotina</taxon>
        <taxon>Dothideomycetes</taxon>
        <taxon>Pleosporomycetidae</taxon>
        <taxon>Mytilinidiales</taxon>
        <taxon>Argynnaceae</taxon>
        <taxon>Lepidopterella</taxon>
    </lineage>
</organism>
<dbReference type="AlphaFoldDB" id="A0A8E2JKS7"/>
<evidence type="ECO:0008006" key="7">
    <source>
        <dbReference type="Google" id="ProtNLM"/>
    </source>
</evidence>
<feature type="compositionally biased region" description="Low complexity" evidence="2">
    <location>
        <begin position="1"/>
        <end position="14"/>
    </location>
</feature>
<dbReference type="PROSITE" id="PS50055">
    <property type="entry name" value="TYR_PHOSPHATASE_PTP"/>
    <property type="match status" value="1"/>
</dbReference>
<dbReference type="InterPro" id="IPR050348">
    <property type="entry name" value="Protein-Tyr_Phosphatase"/>
</dbReference>
<gene>
    <name evidence="5" type="ORF">K432DRAFT_143170</name>
</gene>
<feature type="domain" description="Tyrosine-protein phosphatase" evidence="3">
    <location>
        <begin position="120"/>
        <end position="376"/>
    </location>
</feature>
<protein>
    <recommendedName>
        <fullName evidence="7">Phosphatases II</fullName>
    </recommendedName>
</protein>
<dbReference type="EMBL" id="KV744808">
    <property type="protein sequence ID" value="OCK86144.1"/>
    <property type="molecule type" value="Genomic_DNA"/>
</dbReference>
<dbReference type="PANTHER" id="PTHR19134">
    <property type="entry name" value="RECEPTOR-TYPE TYROSINE-PROTEIN PHOSPHATASE"/>
    <property type="match status" value="1"/>
</dbReference>
<keyword evidence="6" id="KW-1185">Reference proteome</keyword>
<dbReference type="SUPFAM" id="SSF52799">
    <property type="entry name" value="(Phosphotyrosine protein) phosphatases II"/>
    <property type="match status" value="1"/>
</dbReference>
<evidence type="ECO:0000313" key="5">
    <source>
        <dbReference type="EMBL" id="OCK86144.1"/>
    </source>
</evidence>
<reference evidence="5 6" key="1">
    <citation type="journal article" date="2016" name="Nat. Commun.">
        <title>Ectomycorrhizal ecology is imprinted in the genome of the dominant symbiotic fungus Cenococcum geophilum.</title>
        <authorList>
            <consortium name="DOE Joint Genome Institute"/>
            <person name="Peter M."/>
            <person name="Kohler A."/>
            <person name="Ohm R.A."/>
            <person name="Kuo A."/>
            <person name="Krutzmann J."/>
            <person name="Morin E."/>
            <person name="Arend M."/>
            <person name="Barry K.W."/>
            <person name="Binder M."/>
            <person name="Choi C."/>
            <person name="Clum A."/>
            <person name="Copeland A."/>
            <person name="Grisel N."/>
            <person name="Haridas S."/>
            <person name="Kipfer T."/>
            <person name="LaButti K."/>
            <person name="Lindquist E."/>
            <person name="Lipzen A."/>
            <person name="Maire R."/>
            <person name="Meier B."/>
            <person name="Mihaltcheva S."/>
            <person name="Molinier V."/>
            <person name="Murat C."/>
            <person name="Poggeler S."/>
            <person name="Quandt C.A."/>
            <person name="Sperisen C."/>
            <person name="Tritt A."/>
            <person name="Tisserant E."/>
            <person name="Crous P.W."/>
            <person name="Henrissat B."/>
            <person name="Nehls U."/>
            <person name="Egli S."/>
            <person name="Spatafora J.W."/>
            <person name="Grigoriev I.V."/>
            <person name="Martin F.M."/>
        </authorList>
    </citation>
    <scope>NUCLEOTIDE SEQUENCE [LARGE SCALE GENOMIC DNA]</scope>
    <source>
        <strain evidence="5 6">CBS 459.81</strain>
    </source>
</reference>
<evidence type="ECO:0000259" key="4">
    <source>
        <dbReference type="PROSITE" id="PS50056"/>
    </source>
</evidence>
<accession>A0A8E2JKS7</accession>
<dbReference type="InterPro" id="IPR003595">
    <property type="entry name" value="Tyr_Pase_cat"/>
</dbReference>
<evidence type="ECO:0000313" key="6">
    <source>
        <dbReference type="Proteomes" id="UP000250266"/>
    </source>
</evidence>
<dbReference type="GO" id="GO:0004725">
    <property type="term" value="F:protein tyrosine phosphatase activity"/>
    <property type="evidence" value="ECO:0007669"/>
    <property type="project" value="InterPro"/>
</dbReference>
<dbReference type="PANTHER" id="PTHR19134:SF449">
    <property type="entry name" value="TYROSINE-PROTEIN PHOSPHATASE 1"/>
    <property type="match status" value="1"/>
</dbReference>
<dbReference type="PROSITE" id="PS50056">
    <property type="entry name" value="TYR_PHOSPHATASE_2"/>
    <property type="match status" value="1"/>
</dbReference>
<dbReference type="InterPro" id="IPR000387">
    <property type="entry name" value="Tyr_Pase_dom"/>
</dbReference>
<feature type="compositionally biased region" description="Low complexity" evidence="2">
    <location>
        <begin position="24"/>
        <end position="41"/>
    </location>
</feature>
<dbReference type="PROSITE" id="PS00383">
    <property type="entry name" value="TYR_PHOSPHATASE_1"/>
    <property type="match status" value="1"/>
</dbReference>
<dbReference type="PRINTS" id="PR00700">
    <property type="entry name" value="PRTYPHPHTASE"/>
</dbReference>
<dbReference type="OrthoDB" id="10253954at2759"/>
<sequence>MSTPLAVPSSPSSSKRSRSRESTRSSAAASINAPSINTASATGPSASLSSLVIPSQSQAPSLTEASPVDNIPYPAFLRLSKSDILSKYQDLEWEKNMRLSQQWDATSQWARDCDEVAQGRNRYNNVFPYATKRIKLNVPEGHNDYINASPIELHSTKSQVVTKFIATQGPEAHYVSHIWRMLWHEVESPAVVVMVTQTHEMNREKCYAYYPLSLSSPTLIVNDHDEFNDGFMLTITLTAIHEDQSARCTVRELNVRHAEGEEKVVIHLQFGGWPDFAVPEGPDRAALVKLVELSNVKNAEHPEAPRVVHCSAGVGRSGTFIALDWLLRELSDGSLDDLNDDDDPINDVVARLRDQRMWMVQSPMQFQFLYDVVRREWRQRWMVEHPGDVVGGEEAAPHHEVQIEFSPELLRDGAVFDA</sequence>
<dbReference type="InterPro" id="IPR016130">
    <property type="entry name" value="Tyr_Pase_AS"/>
</dbReference>
<feature type="domain" description="Tyrosine specific protein phosphatases" evidence="4">
    <location>
        <begin position="285"/>
        <end position="367"/>
    </location>
</feature>
<feature type="region of interest" description="Disordered" evidence="2">
    <location>
        <begin position="1"/>
        <end position="48"/>
    </location>
</feature>
<dbReference type="SMART" id="SM00404">
    <property type="entry name" value="PTPc_motif"/>
    <property type="match status" value="1"/>
</dbReference>
<dbReference type="InterPro" id="IPR000242">
    <property type="entry name" value="PTP_cat"/>
</dbReference>
<comment type="similarity">
    <text evidence="1">Belongs to the protein-tyrosine phosphatase family. Non-receptor class subfamily.</text>
</comment>
<evidence type="ECO:0000256" key="1">
    <source>
        <dbReference type="ARBA" id="ARBA00009649"/>
    </source>
</evidence>
<dbReference type="Proteomes" id="UP000250266">
    <property type="component" value="Unassembled WGS sequence"/>
</dbReference>
<dbReference type="InterPro" id="IPR029021">
    <property type="entry name" value="Prot-tyrosine_phosphatase-like"/>
</dbReference>
<evidence type="ECO:0000256" key="2">
    <source>
        <dbReference type="SAM" id="MobiDB-lite"/>
    </source>
</evidence>
<evidence type="ECO:0000259" key="3">
    <source>
        <dbReference type="PROSITE" id="PS50055"/>
    </source>
</evidence>